<dbReference type="GeneTree" id="ENSGT00950000183184"/>
<reference evidence="2" key="3">
    <citation type="submission" date="2025-09" db="UniProtKB">
        <authorList>
            <consortium name="Ensembl"/>
        </authorList>
    </citation>
    <scope>IDENTIFICATION</scope>
</reference>
<dbReference type="Proteomes" id="UP000016665">
    <property type="component" value="Chromosome 27"/>
</dbReference>
<feature type="domain" description="FAM171 N-terminal" evidence="1">
    <location>
        <begin position="67"/>
        <end position="142"/>
    </location>
</feature>
<evidence type="ECO:0000259" key="1">
    <source>
        <dbReference type="Pfam" id="PF10577"/>
    </source>
</evidence>
<dbReference type="InterPro" id="IPR048530">
    <property type="entry name" value="FAM171_N"/>
</dbReference>
<keyword evidence="3" id="KW-1185">Reference proteome</keyword>
<dbReference type="InterPro" id="IPR018890">
    <property type="entry name" value="FAM171"/>
</dbReference>
<feature type="domain" description="FAM171 N-terminal" evidence="1">
    <location>
        <begin position="178"/>
        <end position="213"/>
    </location>
</feature>
<dbReference type="PANTHER" id="PTHR31626:SF3">
    <property type="entry name" value="PROTEIN FAM171A2"/>
    <property type="match status" value="1"/>
</dbReference>
<sequence length="244" mass="25370">MVATNHWHGGRAPWDGVRDPRVVPHTCWAGGCDSRGVSCPVPCAGAAEGPVGSRAHAAVPARVPAEVLLRVQVFESGTLAPLAQAALDVFGARSALAAGTTDQTGSGVLPVPYRLGSWLLVTAARRGYVTASVPWRVTKLPHPISHLSPSVPPSPGGACVYFGLQVCVFWGPPSPPLPLAVYASISLYLLPERPATLILYEDLVQILLGSPGEARGWQWVTPPAPPGCCHPPCAPQLSHGDGSG</sequence>
<evidence type="ECO:0000313" key="3">
    <source>
        <dbReference type="Proteomes" id="UP000016665"/>
    </source>
</evidence>
<name>A0A803VHM7_FICAL</name>
<protein>
    <recommendedName>
        <fullName evidence="1">FAM171 N-terminal domain-containing protein</fullName>
    </recommendedName>
</protein>
<dbReference type="Pfam" id="PF10577">
    <property type="entry name" value="FAM171A1-2-B_N"/>
    <property type="match status" value="2"/>
</dbReference>
<gene>
    <name evidence="2" type="primary">FAM171A2</name>
</gene>
<dbReference type="PANTHER" id="PTHR31626">
    <property type="entry name" value="SUSHI DOMAIN-CONTAINING PROTEIN"/>
    <property type="match status" value="1"/>
</dbReference>
<reference evidence="2 3" key="1">
    <citation type="journal article" date="2012" name="Nature">
        <title>The genomic landscape of species divergence in Ficedula flycatchers.</title>
        <authorList>
            <person name="Ellegren H."/>
            <person name="Smeds L."/>
            <person name="Burri R."/>
            <person name="Olason P.I."/>
            <person name="Backstrom N."/>
            <person name="Kawakami T."/>
            <person name="Kunstner A."/>
            <person name="Makinen H."/>
            <person name="Nadachowska-Brzyska K."/>
            <person name="Qvarnstrom A."/>
            <person name="Uebbing S."/>
            <person name="Wolf J.B."/>
        </authorList>
    </citation>
    <scope>NUCLEOTIDE SEQUENCE [LARGE SCALE GENOMIC DNA]</scope>
</reference>
<accession>A0A803VHM7</accession>
<dbReference type="AlphaFoldDB" id="A0A803VHM7"/>
<evidence type="ECO:0000313" key="2">
    <source>
        <dbReference type="Ensembl" id="ENSFALP00000022233.1"/>
    </source>
</evidence>
<reference evidence="2" key="2">
    <citation type="submission" date="2025-08" db="UniProtKB">
        <authorList>
            <consortium name="Ensembl"/>
        </authorList>
    </citation>
    <scope>IDENTIFICATION</scope>
</reference>
<organism evidence="2 3">
    <name type="scientific">Ficedula albicollis</name>
    <name type="common">Collared flycatcher</name>
    <name type="synonym">Muscicapa albicollis</name>
    <dbReference type="NCBI Taxonomy" id="59894"/>
    <lineage>
        <taxon>Eukaryota</taxon>
        <taxon>Metazoa</taxon>
        <taxon>Chordata</taxon>
        <taxon>Craniata</taxon>
        <taxon>Vertebrata</taxon>
        <taxon>Euteleostomi</taxon>
        <taxon>Archelosauria</taxon>
        <taxon>Archosauria</taxon>
        <taxon>Dinosauria</taxon>
        <taxon>Saurischia</taxon>
        <taxon>Theropoda</taxon>
        <taxon>Coelurosauria</taxon>
        <taxon>Aves</taxon>
        <taxon>Neognathae</taxon>
        <taxon>Neoaves</taxon>
        <taxon>Telluraves</taxon>
        <taxon>Australaves</taxon>
        <taxon>Passeriformes</taxon>
        <taxon>Muscicapidae</taxon>
        <taxon>Ficedula</taxon>
    </lineage>
</organism>
<dbReference type="Ensembl" id="ENSFALT00000038439.1">
    <property type="protein sequence ID" value="ENSFALP00000022233.1"/>
    <property type="gene ID" value="ENSFALG00000028999.1"/>
</dbReference>
<proteinExistence type="predicted"/>